<dbReference type="STRING" id="3068.D8UDI1"/>
<evidence type="ECO:0000256" key="1">
    <source>
        <dbReference type="ARBA" id="ARBA00001946"/>
    </source>
</evidence>
<dbReference type="Pfam" id="PF05686">
    <property type="entry name" value="Glyco_transf_90"/>
    <property type="match status" value="1"/>
</dbReference>
<dbReference type="GeneID" id="9627671"/>
<organism evidence="11">
    <name type="scientific">Volvox carteri f. nagariensis</name>
    <dbReference type="NCBI Taxonomy" id="3068"/>
    <lineage>
        <taxon>Eukaryota</taxon>
        <taxon>Viridiplantae</taxon>
        <taxon>Chlorophyta</taxon>
        <taxon>core chlorophytes</taxon>
        <taxon>Chlorophyceae</taxon>
        <taxon>CS clade</taxon>
        <taxon>Chlamydomonadales</taxon>
        <taxon>Volvocaceae</taxon>
        <taxon>Volvox</taxon>
    </lineage>
</organism>
<evidence type="ECO:0000259" key="9">
    <source>
        <dbReference type="SMART" id="SM00672"/>
    </source>
</evidence>
<dbReference type="AlphaFoldDB" id="D8UDI1"/>
<evidence type="ECO:0000256" key="7">
    <source>
        <dbReference type="ARBA" id="ARBA00022842"/>
    </source>
</evidence>
<dbReference type="Gene3D" id="3.40.190.80">
    <property type="match status" value="1"/>
</dbReference>
<dbReference type="InParanoid" id="D8UDI1"/>
<dbReference type="GO" id="GO:0046872">
    <property type="term" value="F:metal ion binding"/>
    <property type="evidence" value="ECO:0007669"/>
    <property type="project" value="UniProtKB-KW"/>
</dbReference>
<dbReference type="PROSITE" id="PS00630">
    <property type="entry name" value="IMP_2"/>
    <property type="match status" value="1"/>
</dbReference>
<evidence type="ECO:0000256" key="8">
    <source>
        <dbReference type="PIRSR" id="PIRSR600760-2"/>
    </source>
</evidence>
<dbReference type="EMBL" id="GL378385">
    <property type="protein sequence ID" value="EFJ42172.1"/>
    <property type="molecule type" value="Genomic_DNA"/>
</dbReference>
<sequence length="1077" mass="121658">MQAGLRFPRRMNLIAIGGLAAVLVVPYFVAAYNETLCQEERSSWLDEYREFHKANRGAPGARYLVYYCGPGQDLCAGTGDRVRGMLYMLRVAAVHRMVFLAQWDNPVNLTVLLSPNEIDWRPEGLPTEVISRIGKAHNTFPDRDFFGLSEWGNNLELWKTTTIHTATAWPASIVDHRVWNTTLWPPNGFLTLLGPLGGVPHEQEQRWTSEFTWYIDISSCWWHFAFKPSEAVEAKAKANLEAAYSLQSGSVAPAFVAWHWRTGGQHGETGIIRAENTQFFRSRLQQLISCINCARAMMLLNAVTEPLLLVTDLNPFRKWIRSGAMGRGVTTLPSIAQHVDMGNAQLDAYIDILADALVLSRAKCLLISQSGFSNTALMLRKEPLCYSHMDMCLWQQESFFENVNMHHHRRVLGTRAPESAELFIAAEILHSRLWVVHEALDRPRSISFKGATDLVTETDKASEEAVLAVGPMPGSPGPLRLIKADQPPATVNPYGSARWVSDVRRSLLVTGFGYEHDEAWSANMELFREFTDVCQGVRRLGAAAVDLCHLSMGVVDGYWEYRLKPWDMAAGVIIAQEAGATITTMDGRPFSVFERSMLASNGHLHQQMLDGTAPKTRALLERGVDLSPWFVPLGVKVEHVKSDFNVPGGYYALKFDYGQGPRPTSSCYEYSRSIPEPYTERYRPQTSLPMINVGIPRAFWQWHGNISRADFERAKSYGICENCMLLHYKIVNGRLYTEEGAGSRVPHSRQLHWLAWEEMLSVILYLYPMPDMEFLLLWDDECASGLPLIAPNICRQFPKAGFTFPSFSVWSQSLGPVQMATYHSCIWNSRYPPHTRKPMAVWRGSTTGARVTTTLENHKQVTRLKLHLLAQNHSDILDAKITMFTEELPDSVRKLYKPGKLIEPEDYNQYSAIIDVDGHSWSDRFGNSLIHYATPILKMASNRTGFFEHLYAPGTAFQQFNNNLEDLPEKARKVISDVQQLSGDSESFQMVRNMHATSQLLMDHIGLAEAFVYSLLKYWSLVTWKLDPSDLDGFEEVPMTCCALTRVPPEFAVAVTTRLMRKVPRRGSGRPLPSSSW</sequence>
<keyword evidence="5 8" id="KW-0479">Metal-binding</keyword>
<protein>
    <recommendedName>
        <fullName evidence="4">inositol-phosphate phosphatase</fullName>
        <ecNumber evidence="4">3.1.3.25</ecNumber>
    </recommendedName>
</protein>
<evidence type="ECO:0000256" key="2">
    <source>
        <dbReference type="ARBA" id="ARBA00005152"/>
    </source>
</evidence>
<reference evidence="10 11" key="1">
    <citation type="journal article" date="2010" name="Science">
        <title>Genomic analysis of organismal complexity in the multicellular green alga Volvox carteri.</title>
        <authorList>
            <person name="Prochnik S.E."/>
            <person name="Umen J."/>
            <person name="Nedelcu A.M."/>
            <person name="Hallmann A."/>
            <person name="Miller S.M."/>
            <person name="Nishii I."/>
            <person name="Ferris P."/>
            <person name="Kuo A."/>
            <person name="Mitros T."/>
            <person name="Fritz-Laylin L.K."/>
            <person name="Hellsten U."/>
            <person name="Chapman J."/>
            <person name="Simakov O."/>
            <person name="Rensing S.A."/>
            <person name="Terry A."/>
            <person name="Pangilinan J."/>
            <person name="Kapitonov V."/>
            <person name="Jurka J."/>
            <person name="Salamov A."/>
            <person name="Shapiro H."/>
            <person name="Schmutz J."/>
            <person name="Grimwood J."/>
            <person name="Lindquist E."/>
            <person name="Lucas S."/>
            <person name="Grigoriev I.V."/>
            <person name="Schmitt R."/>
            <person name="Kirk D."/>
            <person name="Rokhsar D.S."/>
        </authorList>
    </citation>
    <scope>NUCLEOTIDE SEQUENCE [LARGE SCALE GENOMIC DNA]</scope>
    <source>
        <strain evidence="11">f. Nagariensis / Eve</strain>
    </source>
</reference>
<feature type="domain" description="Glycosyl transferase CAP10" evidence="9">
    <location>
        <begin position="768"/>
        <end position="1002"/>
    </location>
</feature>
<dbReference type="GO" id="GO:0046854">
    <property type="term" value="P:phosphatidylinositol phosphate biosynthetic process"/>
    <property type="evidence" value="ECO:0007669"/>
    <property type="project" value="InterPro"/>
</dbReference>
<dbReference type="GO" id="GO:0006020">
    <property type="term" value="P:inositol metabolic process"/>
    <property type="evidence" value="ECO:0007669"/>
    <property type="project" value="TreeGrafter"/>
</dbReference>
<dbReference type="Pfam" id="PF00459">
    <property type="entry name" value="Inositol_P"/>
    <property type="match status" value="1"/>
</dbReference>
<dbReference type="GO" id="GO:0007165">
    <property type="term" value="P:signal transduction"/>
    <property type="evidence" value="ECO:0007669"/>
    <property type="project" value="TreeGrafter"/>
</dbReference>
<evidence type="ECO:0000256" key="6">
    <source>
        <dbReference type="ARBA" id="ARBA00022801"/>
    </source>
</evidence>
<dbReference type="SUPFAM" id="SSF56655">
    <property type="entry name" value="Carbohydrate phosphatase"/>
    <property type="match status" value="1"/>
</dbReference>
<dbReference type="OrthoDB" id="524569at2759"/>
<keyword evidence="7 8" id="KW-0460">Magnesium</keyword>
<accession>D8UDI1</accession>
<comment type="similarity">
    <text evidence="3">Belongs to the inositol monophosphatase superfamily.</text>
</comment>
<name>D8UDI1_VOLCA</name>
<dbReference type="eggNOG" id="KOG2951">
    <property type="taxonomic scope" value="Eukaryota"/>
</dbReference>
<dbReference type="KEGG" id="vcn:VOLCADRAFT_107362"/>
<dbReference type="SMART" id="SM00672">
    <property type="entry name" value="CAP10"/>
    <property type="match status" value="1"/>
</dbReference>
<dbReference type="GO" id="GO:0008934">
    <property type="term" value="F:inositol monophosphate 1-phosphatase activity"/>
    <property type="evidence" value="ECO:0007669"/>
    <property type="project" value="TreeGrafter"/>
</dbReference>
<dbReference type="FunFam" id="3.40.190.80:FF:000002">
    <property type="entry name" value="Inositol-1-monophosphatase"/>
    <property type="match status" value="1"/>
</dbReference>
<dbReference type="PANTHER" id="PTHR20854:SF17">
    <property type="entry name" value="PHOSPHATASE IMPL1, CHLOROPLASTIC"/>
    <property type="match status" value="1"/>
</dbReference>
<comment type="cofactor">
    <cofactor evidence="1 8">
        <name>Mg(2+)</name>
        <dbReference type="ChEBI" id="CHEBI:18420"/>
    </cofactor>
</comment>
<evidence type="ECO:0000313" key="11">
    <source>
        <dbReference type="Proteomes" id="UP000001058"/>
    </source>
</evidence>
<dbReference type="PANTHER" id="PTHR20854">
    <property type="entry name" value="INOSITOL MONOPHOSPHATASE"/>
    <property type="match status" value="1"/>
</dbReference>
<evidence type="ECO:0000256" key="4">
    <source>
        <dbReference type="ARBA" id="ARBA00013106"/>
    </source>
</evidence>
<keyword evidence="6" id="KW-0378">Hydrolase</keyword>
<dbReference type="InterPro" id="IPR020550">
    <property type="entry name" value="Inositol_monophosphatase_CS"/>
</dbReference>
<proteinExistence type="inferred from homology"/>
<comment type="pathway">
    <text evidence="2">Polyol metabolism; myo-inositol biosynthesis; myo-inositol from D-glucose 6-phosphate: step 2/2.</text>
</comment>
<evidence type="ECO:0000256" key="5">
    <source>
        <dbReference type="ARBA" id="ARBA00022723"/>
    </source>
</evidence>
<dbReference type="EC" id="3.1.3.25" evidence="4"/>
<dbReference type="InterPro" id="IPR000760">
    <property type="entry name" value="Inositol_monophosphatase-like"/>
</dbReference>
<dbReference type="RefSeq" id="XP_002956715.1">
    <property type="nucleotide sequence ID" value="XM_002956669.1"/>
</dbReference>
<gene>
    <name evidence="10" type="ORF">VOLCADRAFT_107362</name>
</gene>
<evidence type="ECO:0000256" key="3">
    <source>
        <dbReference type="ARBA" id="ARBA00009759"/>
    </source>
</evidence>
<dbReference type="Proteomes" id="UP000001058">
    <property type="component" value="Unassembled WGS sequence"/>
</dbReference>
<feature type="binding site" evidence="8">
    <location>
        <position position="567"/>
    </location>
    <ligand>
        <name>Mg(2+)</name>
        <dbReference type="ChEBI" id="CHEBI:18420"/>
        <label>1</label>
        <note>catalytic</note>
    </ligand>
</feature>
<dbReference type="InterPro" id="IPR006598">
    <property type="entry name" value="CAP10"/>
</dbReference>
<keyword evidence="11" id="KW-1185">Reference proteome</keyword>
<evidence type="ECO:0000313" key="10">
    <source>
        <dbReference type="EMBL" id="EFJ42172.1"/>
    </source>
</evidence>